<sequence length="113" mass="13239">MEGPYPERNYNVKHPRHASRHPAILQAVSNGRISRNFLRVSSEFATFHRGNHLVRLEYRYVVRVGFSGFLICVANLVVISVFREFEIHRFRYSDGPSYDESPTHKFEVARVFV</sequence>
<reference evidence="1" key="1">
    <citation type="journal article" date="2021" name="Mol. Ecol. Resour.">
        <title>Apolygus lucorum genome provides insights into omnivorousness and mesophyll feeding.</title>
        <authorList>
            <person name="Liu Y."/>
            <person name="Liu H."/>
            <person name="Wang H."/>
            <person name="Huang T."/>
            <person name="Liu B."/>
            <person name="Yang B."/>
            <person name="Yin L."/>
            <person name="Li B."/>
            <person name="Zhang Y."/>
            <person name="Zhang S."/>
            <person name="Jiang F."/>
            <person name="Zhang X."/>
            <person name="Ren Y."/>
            <person name="Wang B."/>
            <person name="Wang S."/>
            <person name="Lu Y."/>
            <person name="Wu K."/>
            <person name="Fan W."/>
            <person name="Wang G."/>
        </authorList>
    </citation>
    <scope>NUCLEOTIDE SEQUENCE</scope>
    <source>
        <strain evidence="1">12Hb</strain>
    </source>
</reference>
<dbReference type="AlphaFoldDB" id="A0A6A4J868"/>
<name>A0A6A4J868_APOLU</name>
<dbReference type="Proteomes" id="UP000466442">
    <property type="component" value="Unassembled WGS sequence"/>
</dbReference>
<keyword evidence="2" id="KW-1185">Reference proteome</keyword>
<proteinExistence type="predicted"/>
<gene>
    <name evidence="1" type="ORF">GE061_006425</name>
</gene>
<protein>
    <submittedName>
        <fullName evidence="1">Uncharacterized protein</fullName>
    </submittedName>
</protein>
<evidence type="ECO:0000313" key="1">
    <source>
        <dbReference type="EMBL" id="KAF6200124.1"/>
    </source>
</evidence>
<evidence type="ECO:0000313" key="2">
    <source>
        <dbReference type="Proteomes" id="UP000466442"/>
    </source>
</evidence>
<accession>A0A6A4J868</accession>
<comment type="caution">
    <text evidence="1">The sequence shown here is derived from an EMBL/GenBank/DDBJ whole genome shotgun (WGS) entry which is preliminary data.</text>
</comment>
<organism evidence="1 2">
    <name type="scientific">Apolygus lucorum</name>
    <name type="common">Small green plant bug</name>
    <name type="synonym">Lygocoris lucorum</name>
    <dbReference type="NCBI Taxonomy" id="248454"/>
    <lineage>
        <taxon>Eukaryota</taxon>
        <taxon>Metazoa</taxon>
        <taxon>Ecdysozoa</taxon>
        <taxon>Arthropoda</taxon>
        <taxon>Hexapoda</taxon>
        <taxon>Insecta</taxon>
        <taxon>Pterygota</taxon>
        <taxon>Neoptera</taxon>
        <taxon>Paraneoptera</taxon>
        <taxon>Hemiptera</taxon>
        <taxon>Heteroptera</taxon>
        <taxon>Panheteroptera</taxon>
        <taxon>Cimicomorpha</taxon>
        <taxon>Miridae</taxon>
        <taxon>Mirini</taxon>
        <taxon>Apolygus</taxon>
    </lineage>
</organism>
<dbReference type="EMBL" id="WIXP02000014">
    <property type="protein sequence ID" value="KAF6200124.1"/>
    <property type="molecule type" value="Genomic_DNA"/>
</dbReference>